<organism evidence="1">
    <name type="scientific">Tanacetum cinerariifolium</name>
    <name type="common">Dalmatian daisy</name>
    <name type="synonym">Chrysanthemum cinerariifolium</name>
    <dbReference type="NCBI Taxonomy" id="118510"/>
    <lineage>
        <taxon>Eukaryota</taxon>
        <taxon>Viridiplantae</taxon>
        <taxon>Streptophyta</taxon>
        <taxon>Embryophyta</taxon>
        <taxon>Tracheophyta</taxon>
        <taxon>Spermatophyta</taxon>
        <taxon>Magnoliopsida</taxon>
        <taxon>eudicotyledons</taxon>
        <taxon>Gunneridae</taxon>
        <taxon>Pentapetalae</taxon>
        <taxon>asterids</taxon>
        <taxon>campanulids</taxon>
        <taxon>Asterales</taxon>
        <taxon>Asteraceae</taxon>
        <taxon>Asteroideae</taxon>
        <taxon>Anthemideae</taxon>
        <taxon>Anthemidinae</taxon>
        <taxon>Tanacetum</taxon>
    </lineage>
</organism>
<reference evidence="1" key="1">
    <citation type="journal article" date="2019" name="Sci. Rep.">
        <title>Draft genome of Tanacetum cinerariifolium, the natural source of mosquito coil.</title>
        <authorList>
            <person name="Yamashiro T."/>
            <person name="Shiraishi A."/>
            <person name="Satake H."/>
            <person name="Nakayama K."/>
        </authorList>
    </citation>
    <scope>NUCLEOTIDE SEQUENCE</scope>
</reference>
<dbReference type="AlphaFoldDB" id="A0A699KTJ7"/>
<evidence type="ECO:0000313" key="1">
    <source>
        <dbReference type="EMBL" id="GFB05113.1"/>
    </source>
</evidence>
<name>A0A699KTJ7_TANCI</name>
<dbReference type="EMBL" id="BKCJ010541515">
    <property type="protein sequence ID" value="GFB05113.1"/>
    <property type="molecule type" value="Genomic_DNA"/>
</dbReference>
<proteinExistence type="predicted"/>
<feature type="non-terminal residue" evidence="1">
    <location>
        <position position="1"/>
    </location>
</feature>
<protein>
    <submittedName>
        <fullName evidence="1">Uncharacterized protein</fullName>
    </submittedName>
</protein>
<gene>
    <name evidence="1" type="ORF">Tci_677084</name>
</gene>
<comment type="caution">
    <text evidence="1">The sequence shown here is derived from an EMBL/GenBank/DDBJ whole genome shotgun (WGS) entry which is preliminary data.</text>
</comment>
<accession>A0A699KTJ7</accession>
<sequence>NKYTSLALTQKLFANIRRVGKGFSKVETPLFTGMLVEQQVAEEGDAKVHGEERIETFDETVMDDVSNQGRMIAEIDQDVDVVLEDDKEVADEAKEVVKDAKEDETEPAEVQEVVVLVVTLTATPARVATAPSIRRKGVVISDPEEEFTTSTIIPAETKSKYKGKEILVEEPKPLKKKQQIKQDEKFARELEAELNKNIDWDEANDHVKKKAKEDPAVKRYQVLKRKPQTEAQARKNMMVYLKNVVGFMMDYFNGMSYDDIRPIFKRYFDSNIAFLQKIKEQIEEEESRALKRLNETPAVKAAKRRKLDEEVEELKRHLQIVPNEDDDDVYTEATLLAQKVPFVDYHIIELNNKPYFKIIRADDTHQLYLCGCKSYDLHTT</sequence>